<organism evidence="2 3">
    <name type="scientific">Candidatus Endonucleibacter bathymodioli</name>
    <dbReference type="NCBI Taxonomy" id="539814"/>
    <lineage>
        <taxon>Bacteria</taxon>
        <taxon>Pseudomonadati</taxon>
        <taxon>Pseudomonadota</taxon>
        <taxon>Gammaproteobacteria</taxon>
        <taxon>Oceanospirillales</taxon>
        <taxon>Endozoicomonadaceae</taxon>
        <taxon>Candidatus Endonucleibacter</taxon>
    </lineage>
</organism>
<feature type="coiled-coil region" evidence="1">
    <location>
        <begin position="549"/>
        <end position="610"/>
    </location>
</feature>
<feature type="coiled-coil region" evidence="1">
    <location>
        <begin position="324"/>
        <end position="382"/>
    </location>
</feature>
<dbReference type="AlphaFoldDB" id="A0AA90SX38"/>
<keyword evidence="1" id="KW-0175">Coiled coil</keyword>
<gene>
    <name evidence="2" type="ORF">QS748_03335</name>
</gene>
<accession>A0AA90SX38</accession>
<dbReference type="EMBL" id="JASXSV010000003">
    <property type="protein sequence ID" value="MDP0588268.1"/>
    <property type="molecule type" value="Genomic_DNA"/>
</dbReference>
<proteinExistence type="predicted"/>
<evidence type="ECO:0000313" key="3">
    <source>
        <dbReference type="Proteomes" id="UP001178148"/>
    </source>
</evidence>
<reference evidence="2 3" key="1">
    <citation type="journal article" date="2023" name="bioRxiv">
        <title>An intranuclear bacterial parasite of deep-sea mussels expresses apoptosis inhibitors acquired from its host.</title>
        <authorList>
            <person name="Gonzalez Porras M.A."/>
            <person name="Assie A."/>
            <person name="Tietjen M."/>
            <person name="Violette M."/>
            <person name="Kleiner M."/>
            <person name="Gruber-Vodicka H."/>
            <person name="Dubilier N."/>
            <person name="Leisch N."/>
        </authorList>
    </citation>
    <scope>NUCLEOTIDE SEQUENCE [LARGE SCALE GENOMIC DNA]</scope>
    <source>
        <strain evidence="2">IAP13</strain>
    </source>
</reference>
<protein>
    <submittedName>
        <fullName evidence="2">Uncharacterized protein</fullName>
    </submittedName>
</protein>
<name>A0AA90SX38_9GAMM</name>
<keyword evidence="3" id="KW-1185">Reference proteome</keyword>
<evidence type="ECO:0000256" key="1">
    <source>
        <dbReference type="SAM" id="Coils"/>
    </source>
</evidence>
<dbReference type="Proteomes" id="UP001178148">
    <property type="component" value="Unassembled WGS sequence"/>
</dbReference>
<comment type="caution">
    <text evidence="2">The sequence shown here is derived from an EMBL/GenBank/DDBJ whole genome shotgun (WGS) entry which is preliminary data.</text>
</comment>
<sequence length="985" mass="110366">MTSNVPALDLRANYTLKRIALFHSSQAAYVTFPIDQSATLTGGNNKGKSSALRAIKFFLLPEVNLNHMERKFAFVGKNGAYDTPSSFKHYFPTNRSFLILEGENTAGPYCQVLHQGREQFSYERIFVPVAYQEIENIFWHDDETANGGQGSPTECTHAQAWEKLKAMGGIRINTRASLRDALYTRETPTNSETRYCMFPIPGKATDAHVESLRALLNLVFGVSKDHLPLAVATLIDQSLSGSSDNKIQIDLARITDEHQLLRGQENHLRTLRRLQPHWKALQSLTLRFHVRHEDIKKRYATHYAQAAHLKEKATLEYAPVSEKQSGLREENKKIRAEISEAKTQQSVITGQLKNQREQLARMQQSERQYRDLRGQYASLEGLDTDDDIIAYLKTDEQGGLSTAQDRLKAATNAQEMTIQQNRNFERRAVIVEEIKQWEDAQQKNVDPLLDQIDPETAGVLISLNPKLANVRVDIQPDDRATLDRFGHLFSEVHGQLQIKSVAIPGVSHQAYCPDDAASNALAQPASLRKKRDNLDGKISAAVKFLSSSAADRLEQVAKLKDKIKDIENDISVLRAGEPLKQQVEDEVRRVTESEGELEKAESTLDSVSKRYTSNTGNLKKTSDEVLRLEECMEKAAMTTQKLKSIATQSSQLLREPLEGPSQLPSDTDVDPMALHKETEVISTDISSLMQLQYDAYQYARQLSDAEIGNTESLSDGTIKLGTKEYDDIYRIYAGEFDNIDGLDKKLRQAIAAHNHTTSTQMKIIQKMESAVKSFGDAINAEVADVKISDLDSFQVKLVTEGRFSSLCRDLKKQDAPTAIDTMLSEDFYNGLQAFCTEFLATRAGQARMDMTKIIKGVEFIYQKNGVPEKKPQSDGTTSMVNAILLSVLMRRMTPSDVKIRMPIMFDEAGTIDHNNFPALVKSVEEHGYALFAAAPNLSMVMARDIGIHHNLSLFLLTDQDLIAPECEAIYRDNADIMKRLIAAEG</sequence>
<evidence type="ECO:0000313" key="2">
    <source>
        <dbReference type="EMBL" id="MDP0588268.1"/>
    </source>
</evidence>